<reference evidence="1 2" key="1">
    <citation type="submission" date="2016-12" db="EMBL/GenBank/DDBJ databases">
        <authorList>
            <person name="Song W.-J."/>
            <person name="Kurnit D.M."/>
        </authorList>
    </citation>
    <scope>NUCLEOTIDE SEQUENCE [LARGE SCALE GENOMIC DNA]</scope>
    <source>
        <strain evidence="1 2">CGB1038-1_S1</strain>
    </source>
</reference>
<protein>
    <submittedName>
        <fullName evidence="1">Uncharacterized protein</fullName>
    </submittedName>
</protein>
<dbReference type="EMBL" id="MSTR01000016">
    <property type="protein sequence ID" value="ONN41098.1"/>
    <property type="molecule type" value="Genomic_DNA"/>
</dbReference>
<evidence type="ECO:0000313" key="1">
    <source>
        <dbReference type="EMBL" id="ONN41098.1"/>
    </source>
</evidence>
<comment type="caution">
    <text evidence="1">The sequence shown here is derived from an EMBL/GenBank/DDBJ whole genome shotgun (WGS) entry which is preliminary data.</text>
</comment>
<accession>A0A1V2UCS9</accession>
<name>A0A1V2UCS9_ENTMU</name>
<dbReference type="Proteomes" id="UP000189299">
    <property type="component" value="Unassembled WGS sequence"/>
</dbReference>
<organism evidence="1 2">
    <name type="scientific">Enterococcus mundtii</name>
    <dbReference type="NCBI Taxonomy" id="53346"/>
    <lineage>
        <taxon>Bacteria</taxon>
        <taxon>Bacillati</taxon>
        <taxon>Bacillota</taxon>
        <taxon>Bacilli</taxon>
        <taxon>Lactobacillales</taxon>
        <taxon>Enterococcaceae</taxon>
        <taxon>Enterococcus</taxon>
    </lineage>
</organism>
<gene>
    <name evidence="1" type="ORF">BTN92_13580</name>
</gene>
<dbReference type="AlphaFoldDB" id="A0A1V2UCS9"/>
<proteinExistence type="predicted"/>
<dbReference type="OrthoDB" id="2889831at2"/>
<evidence type="ECO:0000313" key="2">
    <source>
        <dbReference type="Proteomes" id="UP000189299"/>
    </source>
</evidence>
<sequence>MEETNMVKIQVKKTQLPIEIGEYTFYIDTSEKGAEAFWKLVSNYATKSAKITEKLKKEMIKPETADRKAHEELEKVMDQLLGDGAFNKLFKLSPDYTLISEYYMEICSAVGEELGGRKKQFFDKMQRYLEG</sequence>